<feature type="domain" description="Beta-xylosidase C-terminal Concanavalin A-like" evidence="6">
    <location>
        <begin position="258"/>
        <end position="439"/>
    </location>
</feature>
<dbReference type="InterPro" id="IPR013320">
    <property type="entry name" value="ConA-like_dom_sf"/>
</dbReference>
<dbReference type="Gene3D" id="2.60.120.200">
    <property type="match status" value="1"/>
</dbReference>
<dbReference type="Pfam" id="PF17851">
    <property type="entry name" value="GH43_C2"/>
    <property type="match status" value="1"/>
</dbReference>
<name>A0A2J6QJD8_9HELO</name>
<evidence type="ECO:0000259" key="6">
    <source>
        <dbReference type="Pfam" id="PF17851"/>
    </source>
</evidence>
<accession>A0A2J6QJD8</accession>
<comment type="similarity">
    <text evidence="1 5">Belongs to the glycosyl hydrolase 43 family.</text>
</comment>
<protein>
    <submittedName>
        <fullName evidence="7">Glycoside hydrolase family 43 protein</fullName>
    </submittedName>
</protein>
<evidence type="ECO:0000313" key="7">
    <source>
        <dbReference type="EMBL" id="PMD26376.1"/>
    </source>
</evidence>
<dbReference type="Pfam" id="PF04616">
    <property type="entry name" value="Glyco_hydro_43"/>
    <property type="match status" value="1"/>
</dbReference>
<dbReference type="STRING" id="1745343.A0A2J6QJD8"/>
<dbReference type="SUPFAM" id="SSF49899">
    <property type="entry name" value="Concanavalin A-like lectins/glucanases"/>
    <property type="match status" value="1"/>
</dbReference>
<keyword evidence="2 5" id="KW-0378">Hydrolase</keyword>
<dbReference type="Proteomes" id="UP000235672">
    <property type="component" value="Unassembled WGS sequence"/>
</dbReference>
<dbReference type="InterPro" id="IPR023296">
    <property type="entry name" value="Glyco_hydro_beta-prop_sf"/>
</dbReference>
<sequence>LVATTGLFAATIRQHNGIFYVICTHDWGEGPNLIMRNFYVTTKDIWSGEWSDPIWFDFSGIDPSLFFDDDGKVYIQGSWRPSNLLDLKCHISQFEVDIETGKPLSETKKIWDGFAGKADAEGPHIYKKDGWYYLLTAEAATFEHHMVTMARSRDIWGPYESYENNPVLTAYGVGGVIQNTGHGDLFQDGDGKWWITALGIRNLDGCYPMGRETFLAPVEWPEGGWPKIEFLKSDFERARISNTGTKEIPIPDRSKRYEYVYIRTPNLDDYTFSSDNRILKLSPRTSTLSSPTGTTTFVGRRQRLQDCIASVTLHPLQKGSTVSAGLTVWKESIRHAEIFYDFSTSSIWFSKTNKILGDGPETKSEPLELTDTINFQITATPKAYIWSYRVGENGTWTTLGEMGAIEFSGYDFTGTIFGVFASSQSSEAGAEVGVTFEDFQIT</sequence>
<feature type="non-terminal residue" evidence="7">
    <location>
        <position position="1"/>
    </location>
</feature>
<evidence type="ECO:0000256" key="1">
    <source>
        <dbReference type="ARBA" id="ARBA00009865"/>
    </source>
</evidence>
<evidence type="ECO:0000313" key="8">
    <source>
        <dbReference type="Proteomes" id="UP000235672"/>
    </source>
</evidence>
<dbReference type="CDD" id="cd18617">
    <property type="entry name" value="GH43_XynB-like"/>
    <property type="match status" value="1"/>
</dbReference>
<dbReference type="SUPFAM" id="SSF75005">
    <property type="entry name" value="Arabinanase/levansucrase/invertase"/>
    <property type="match status" value="1"/>
</dbReference>
<keyword evidence="3 5" id="KW-0326">Glycosidase</keyword>
<evidence type="ECO:0000256" key="5">
    <source>
        <dbReference type="RuleBase" id="RU361187"/>
    </source>
</evidence>
<evidence type="ECO:0000256" key="2">
    <source>
        <dbReference type="ARBA" id="ARBA00022801"/>
    </source>
</evidence>
<keyword evidence="8" id="KW-1185">Reference proteome</keyword>
<dbReference type="EMBL" id="KZ613468">
    <property type="protein sequence ID" value="PMD26376.1"/>
    <property type="molecule type" value="Genomic_DNA"/>
</dbReference>
<dbReference type="GO" id="GO:0004553">
    <property type="term" value="F:hydrolase activity, hydrolyzing O-glycosyl compounds"/>
    <property type="evidence" value="ECO:0007669"/>
    <property type="project" value="InterPro"/>
</dbReference>
<evidence type="ECO:0000256" key="3">
    <source>
        <dbReference type="ARBA" id="ARBA00023295"/>
    </source>
</evidence>
<dbReference type="Gene3D" id="2.115.10.20">
    <property type="entry name" value="Glycosyl hydrolase domain, family 43"/>
    <property type="match status" value="1"/>
</dbReference>
<reference evidence="7 8" key="1">
    <citation type="submission" date="2016-05" db="EMBL/GenBank/DDBJ databases">
        <title>A degradative enzymes factory behind the ericoid mycorrhizal symbiosis.</title>
        <authorList>
            <consortium name="DOE Joint Genome Institute"/>
            <person name="Martino E."/>
            <person name="Morin E."/>
            <person name="Grelet G."/>
            <person name="Kuo A."/>
            <person name="Kohler A."/>
            <person name="Daghino S."/>
            <person name="Barry K."/>
            <person name="Choi C."/>
            <person name="Cichocki N."/>
            <person name="Clum A."/>
            <person name="Copeland A."/>
            <person name="Hainaut M."/>
            <person name="Haridas S."/>
            <person name="Labutti K."/>
            <person name="Lindquist E."/>
            <person name="Lipzen A."/>
            <person name="Khouja H.-R."/>
            <person name="Murat C."/>
            <person name="Ohm R."/>
            <person name="Olson A."/>
            <person name="Spatafora J."/>
            <person name="Veneault-Fourrey C."/>
            <person name="Henrissat B."/>
            <person name="Grigoriev I."/>
            <person name="Martin F."/>
            <person name="Perotto S."/>
        </authorList>
    </citation>
    <scope>NUCLEOTIDE SEQUENCE [LARGE SCALE GENOMIC DNA]</scope>
    <source>
        <strain evidence="7 8">UAMH 7357</strain>
    </source>
</reference>
<proteinExistence type="inferred from homology"/>
<dbReference type="PANTHER" id="PTHR42812:SF12">
    <property type="entry name" value="BETA-XYLOSIDASE-RELATED"/>
    <property type="match status" value="1"/>
</dbReference>
<dbReference type="AlphaFoldDB" id="A0A2J6QJD8"/>
<dbReference type="InterPro" id="IPR041542">
    <property type="entry name" value="GH43_C2"/>
</dbReference>
<gene>
    <name evidence="7" type="ORF">NA56DRAFT_563555</name>
</gene>
<evidence type="ECO:0000256" key="4">
    <source>
        <dbReference type="PIRSR" id="PIRSR606710-2"/>
    </source>
</evidence>
<dbReference type="InterPro" id="IPR006710">
    <property type="entry name" value="Glyco_hydro_43"/>
</dbReference>
<organism evidence="7 8">
    <name type="scientific">Hyaloscypha hepaticicola</name>
    <dbReference type="NCBI Taxonomy" id="2082293"/>
    <lineage>
        <taxon>Eukaryota</taxon>
        <taxon>Fungi</taxon>
        <taxon>Dikarya</taxon>
        <taxon>Ascomycota</taxon>
        <taxon>Pezizomycotina</taxon>
        <taxon>Leotiomycetes</taxon>
        <taxon>Helotiales</taxon>
        <taxon>Hyaloscyphaceae</taxon>
        <taxon>Hyaloscypha</taxon>
    </lineage>
</organism>
<dbReference type="OrthoDB" id="2139957at2759"/>
<dbReference type="InterPro" id="IPR051795">
    <property type="entry name" value="Glycosyl_Hydrlase_43"/>
</dbReference>
<dbReference type="GO" id="GO:0005975">
    <property type="term" value="P:carbohydrate metabolic process"/>
    <property type="evidence" value="ECO:0007669"/>
    <property type="project" value="InterPro"/>
</dbReference>
<dbReference type="PANTHER" id="PTHR42812">
    <property type="entry name" value="BETA-XYLOSIDASE"/>
    <property type="match status" value="1"/>
</dbReference>
<feature type="site" description="Important for catalytic activity, responsible for pKa modulation of the active site Glu and correct orientation of both the proton donor and substrate" evidence="4">
    <location>
        <position position="62"/>
    </location>
</feature>